<keyword evidence="3 5" id="KW-0732">Signal</keyword>
<dbReference type="InterPro" id="IPR006127">
    <property type="entry name" value="ZnuA-like"/>
</dbReference>
<dbReference type="PROSITE" id="PS51257">
    <property type="entry name" value="PROKAR_LIPOPROTEIN"/>
    <property type="match status" value="1"/>
</dbReference>
<protein>
    <submittedName>
        <fullName evidence="6">Zinc ABC transporter substrate-binding protein</fullName>
    </submittedName>
</protein>
<dbReference type="SUPFAM" id="SSF53807">
    <property type="entry name" value="Helical backbone' metal receptor"/>
    <property type="match status" value="1"/>
</dbReference>
<name>A0ABP5X3K1_9ACTN</name>
<dbReference type="EMBL" id="BAAASZ010000020">
    <property type="protein sequence ID" value="GAA2441012.1"/>
    <property type="molecule type" value="Genomic_DNA"/>
</dbReference>
<dbReference type="PANTHER" id="PTHR42953">
    <property type="entry name" value="HIGH-AFFINITY ZINC UPTAKE SYSTEM PROTEIN ZNUA-RELATED"/>
    <property type="match status" value="1"/>
</dbReference>
<feature type="chain" id="PRO_5046336766" evidence="5">
    <location>
        <begin position="35"/>
        <end position="341"/>
    </location>
</feature>
<keyword evidence="2" id="KW-0813">Transport</keyword>
<evidence type="ECO:0000256" key="5">
    <source>
        <dbReference type="SAM" id="SignalP"/>
    </source>
</evidence>
<dbReference type="RefSeq" id="WP_344322392.1">
    <property type="nucleotide sequence ID" value="NZ_BAAASZ010000020.1"/>
</dbReference>
<organism evidence="6 7">
    <name type="scientific">Streptomyces macrosporus</name>
    <dbReference type="NCBI Taxonomy" id="44032"/>
    <lineage>
        <taxon>Bacteria</taxon>
        <taxon>Bacillati</taxon>
        <taxon>Actinomycetota</taxon>
        <taxon>Actinomycetes</taxon>
        <taxon>Kitasatosporales</taxon>
        <taxon>Streptomycetaceae</taxon>
        <taxon>Streptomyces</taxon>
    </lineage>
</organism>
<dbReference type="InterPro" id="IPR050492">
    <property type="entry name" value="Bact_metal-bind_prot9"/>
</dbReference>
<evidence type="ECO:0000256" key="4">
    <source>
        <dbReference type="SAM" id="MobiDB-lite"/>
    </source>
</evidence>
<keyword evidence="7" id="KW-1185">Reference proteome</keyword>
<evidence type="ECO:0000256" key="2">
    <source>
        <dbReference type="ARBA" id="ARBA00022448"/>
    </source>
</evidence>
<gene>
    <name evidence="6" type="ORF">GCM10010405_25510</name>
</gene>
<dbReference type="PANTHER" id="PTHR42953:SF3">
    <property type="entry name" value="HIGH-AFFINITY ZINC UPTAKE SYSTEM PROTEIN ZNUA"/>
    <property type="match status" value="1"/>
</dbReference>
<feature type="compositionally biased region" description="Basic and acidic residues" evidence="4">
    <location>
        <begin position="131"/>
        <end position="168"/>
    </location>
</feature>
<accession>A0ABP5X3K1</accession>
<evidence type="ECO:0000256" key="3">
    <source>
        <dbReference type="ARBA" id="ARBA00022729"/>
    </source>
</evidence>
<feature type="signal peptide" evidence="5">
    <location>
        <begin position="1"/>
        <end position="34"/>
    </location>
</feature>
<feature type="region of interest" description="Disordered" evidence="4">
    <location>
        <begin position="129"/>
        <end position="168"/>
    </location>
</feature>
<comment type="similarity">
    <text evidence="1">Belongs to the bacterial solute-binding protein 9 family.</text>
</comment>
<dbReference type="Proteomes" id="UP001501638">
    <property type="component" value="Unassembled WGS sequence"/>
</dbReference>
<evidence type="ECO:0000313" key="6">
    <source>
        <dbReference type="EMBL" id="GAA2441012.1"/>
    </source>
</evidence>
<comment type="caution">
    <text evidence="6">The sequence shown here is derived from an EMBL/GenBank/DDBJ whole genome shotgun (WGS) entry which is preliminary data.</text>
</comment>
<dbReference type="Gene3D" id="3.40.50.1980">
    <property type="entry name" value="Nitrogenase molybdenum iron protein domain"/>
    <property type="match status" value="2"/>
</dbReference>
<proteinExistence type="inferred from homology"/>
<reference evidence="7" key="1">
    <citation type="journal article" date="2019" name="Int. J. Syst. Evol. Microbiol.">
        <title>The Global Catalogue of Microorganisms (GCM) 10K type strain sequencing project: providing services to taxonomists for standard genome sequencing and annotation.</title>
        <authorList>
            <consortium name="The Broad Institute Genomics Platform"/>
            <consortium name="The Broad Institute Genome Sequencing Center for Infectious Disease"/>
            <person name="Wu L."/>
            <person name="Ma J."/>
        </authorList>
    </citation>
    <scope>NUCLEOTIDE SEQUENCE [LARGE SCALE GENOMIC DNA]</scope>
    <source>
        <strain evidence="7">JCM 6305</strain>
    </source>
</reference>
<evidence type="ECO:0000256" key="1">
    <source>
        <dbReference type="ARBA" id="ARBA00011028"/>
    </source>
</evidence>
<sequence>MNARRRRPLIPRPRVASRTALAGAAALGVLGLTACGTGTGGGSGGEEVNVVASFYPMRFIAEEVGGKHVTVDTLTKPGVEAHDLELSPRQIAELGEADLVVYLKGFQPAVDKAVEQSGVEHVAEAGSYTELEERGSGHEHEHAGEHEGHDHGEHAGEHEGHDHGHGEDAVDPHVWLDPVKYAEIAEGVGEALAKADPDHAADYRENAKALAAKLDDLDADFREGLKNRRTDTFITTHSAFGYLAERYGLHEEAIAGLDPESEPSGARMKELHEIAEEDEVNTVFFETAASDRTARTFADDLGLRTDVLDPIEGIGENSRGDDYLQVMRANLQALRKALGAE</sequence>
<dbReference type="Pfam" id="PF01297">
    <property type="entry name" value="ZnuA"/>
    <property type="match status" value="1"/>
</dbReference>
<evidence type="ECO:0000313" key="7">
    <source>
        <dbReference type="Proteomes" id="UP001501638"/>
    </source>
</evidence>